<keyword evidence="1" id="KW-0805">Transcription regulation</keyword>
<evidence type="ECO:0000313" key="5">
    <source>
        <dbReference type="EMBL" id="MFC4243903.1"/>
    </source>
</evidence>
<comment type="caution">
    <text evidence="5">The sequence shown here is derived from an EMBL/GenBank/DDBJ whole genome shotgun (WGS) entry which is preliminary data.</text>
</comment>
<dbReference type="EMBL" id="JBHSCN010000005">
    <property type="protein sequence ID" value="MFC4243903.1"/>
    <property type="molecule type" value="Genomic_DNA"/>
</dbReference>
<evidence type="ECO:0000256" key="3">
    <source>
        <dbReference type="ARBA" id="ARBA00023163"/>
    </source>
</evidence>
<keyword evidence="3" id="KW-0804">Transcription</keyword>
<dbReference type="InterPro" id="IPR002577">
    <property type="entry name" value="HTH_HxlR"/>
</dbReference>
<name>A0ABV8Q8C5_9MICO</name>
<evidence type="ECO:0000256" key="2">
    <source>
        <dbReference type="ARBA" id="ARBA00023125"/>
    </source>
</evidence>
<dbReference type="PANTHER" id="PTHR33204">
    <property type="entry name" value="TRANSCRIPTIONAL REGULATOR, MARR FAMILY"/>
    <property type="match status" value="1"/>
</dbReference>
<dbReference type="SUPFAM" id="SSF46785">
    <property type="entry name" value="Winged helix' DNA-binding domain"/>
    <property type="match status" value="1"/>
</dbReference>
<evidence type="ECO:0000256" key="1">
    <source>
        <dbReference type="ARBA" id="ARBA00023015"/>
    </source>
</evidence>
<keyword evidence="6" id="KW-1185">Reference proteome</keyword>
<dbReference type="Proteomes" id="UP001595900">
    <property type="component" value="Unassembled WGS sequence"/>
</dbReference>
<reference evidence="6" key="1">
    <citation type="journal article" date="2019" name="Int. J. Syst. Evol. Microbiol.">
        <title>The Global Catalogue of Microorganisms (GCM) 10K type strain sequencing project: providing services to taxonomists for standard genome sequencing and annotation.</title>
        <authorList>
            <consortium name="The Broad Institute Genomics Platform"/>
            <consortium name="The Broad Institute Genome Sequencing Center for Infectious Disease"/>
            <person name="Wu L."/>
            <person name="Ma J."/>
        </authorList>
    </citation>
    <scope>NUCLEOTIDE SEQUENCE [LARGE SCALE GENOMIC DNA]</scope>
    <source>
        <strain evidence="6">CGMCC 1.10363</strain>
    </source>
</reference>
<feature type="domain" description="HTH hxlR-type" evidence="4">
    <location>
        <begin position="11"/>
        <end position="110"/>
    </location>
</feature>
<dbReference type="Pfam" id="PF01638">
    <property type="entry name" value="HxlR"/>
    <property type="match status" value="1"/>
</dbReference>
<gene>
    <name evidence="5" type="ORF">ACFOYW_11000</name>
</gene>
<sequence>MTDEAGYNLTCTIARSLEVLGARWNLLIMREAHNGITRFADFRQLLGIAPDVLSDRLAQLVRAGVLERRPYQAPGERPRDEYVLTQRGRDLKIVLAALQDWGDKHMASEFGPTVVRRHGGEHGDDSEVHVAFVDPRGERVPENEVYSQPRTGTPAEPFFEHREELVERAAACRS</sequence>
<dbReference type="PROSITE" id="PS51118">
    <property type="entry name" value="HTH_HXLR"/>
    <property type="match status" value="1"/>
</dbReference>
<evidence type="ECO:0000259" key="4">
    <source>
        <dbReference type="PROSITE" id="PS51118"/>
    </source>
</evidence>
<organism evidence="5 6">
    <name type="scientific">Gryllotalpicola reticulitermitis</name>
    <dbReference type="NCBI Taxonomy" id="1184153"/>
    <lineage>
        <taxon>Bacteria</taxon>
        <taxon>Bacillati</taxon>
        <taxon>Actinomycetota</taxon>
        <taxon>Actinomycetes</taxon>
        <taxon>Micrococcales</taxon>
        <taxon>Microbacteriaceae</taxon>
        <taxon>Gryllotalpicola</taxon>
    </lineage>
</organism>
<protein>
    <submittedName>
        <fullName evidence="5">Winged helix-turn-helix transcriptional regulator</fullName>
    </submittedName>
</protein>
<evidence type="ECO:0000313" key="6">
    <source>
        <dbReference type="Proteomes" id="UP001595900"/>
    </source>
</evidence>
<keyword evidence="2" id="KW-0238">DNA-binding</keyword>
<proteinExistence type="predicted"/>
<dbReference type="PANTHER" id="PTHR33204:SF18">
    <property type="entry name" value="TRANSCRIPTIONAL REGULATORY PROTEIN"/>
    <property type="match status" value="1"/>
</dbReference>
<accession>A0ABV8Q8C5</accession>
<dbReference type="InterPro" id="IPR036388">
    <property type="entry name" value="WH-like_DNA-bd_sf"/>
</dbReference>
<dbReference type="Gene3D" id="1.10.10.10">
    <property type="entry name" value="Winged helix-like DNA-binding domain superfamily/Winged helix DNA-binding domain"/>
    <property type="match status" value="1"/>
</dbReference>
<dbReference type="RefSeq" id="WP_390228979.1">
    <property type="nucleotide sequence ID" value="NZ_JBHSCN010000005.1"/>
</dbReference>
<dbReference type="InterPro" id="IPR036390">
    <property type="entry name" value="WH_DNA-bd_sf"/>
</dbReference>